<dbReference type="Pfam" id="PF01648">
    <property type="entry name" value="ACPS"/>
    <property type="match status" value="1"/>
</dbReference>
<feature type="domain" description="4'-phosphopantetheinyl transferase" evidence="2">
    <location>
        <begin position="163"/>
        <end position="228"/>
    </location>
</feature>
<keyword evidence="4" id="KW-1185">Reference proteome</keyword>
<dbReference type="EMBL" id="LNDJ01000103">
    <property type="protein sequence ID" value="KRU21608.1"/>
    <property type="molecule type" value="Genomic_DNA"/>
</dbReference>
<dbReference type="InterPro" id="IPR037143">
    <property type="entry name" value="4-PPantetheinyl_Trfase_dom_sf"/>
</dbReference>
<dbReference type="STRING" id="554343.AS194_11625"/>
<gene>
    <name evidence="3" type="ORF">AS194_11625</name>
</gene>
<keyword evidence="1" id="KW-0808">Transferase</keyword>
<dbReference type="InterPro" id="IPR008278">
    <property type="entry name" value="4-PPantetheinyl_Trfase_dom"/>
</dbReference>
<reference evidence="3 4" key="1">
    <citation type="submission" date="2015-11" db="EMBL/GenBank/DDBJ databases">
        <title>Permanent draft genome of Psychrobacter piscatorii LQ58.</title>
        <authorList>
            <person name="Zhou M."/>
            <person name="Dong B."/>
            <person name="Liu Q."/>
        </authorList>
    </citation>
    <scope>NUCLEOTIDE SEQUENCE [LARGE SCALE GENOMIC DNA]</scope>
    <source>
        <strain evidence="3 4">LQ58</strain>
    </source>
</reference>
<comment type="caution">
    <text evidence="3">The sequence shown here is derived from an EMBL/GenBank/DDBJ whole genome shotgun (WGS) entry which is preliminary data.</text>
</comment>
<dbReference type="RefSeq" id="WP_058025578.1">
    <property type="nucleotide sequence ID" value="NZ_LNDJ01000103.1"/>
</dbReference>
<dbReference type="GO" id="GO:0000287">
    <property type="term" value="F:magnesium ion binding"/>
    <property type="evidence" value="ECO:0007669"/>
    <property type="project" value="InterPro"/>
</dbReference>
<dbReference type="SUPFAM" id="SSF56214">
    <property type="entry name" value="4'-phosphopantetheinyl transferase"/>
    <property type="match status" value="1"/>
</dbReference>
<evidence type="ECO:0000259" key="2">
    <source>
        <dbReference type="Pfam" id="PF01648"/>
    </source>
</evidence>
<dbReference type="GO" id="GO:0008897">
    <property type="term" value="F:holo-[acyl-carrier-protein] synthase activity"/>
    <property type="evidence" value="ECO:0007669"/>
    <property type="project" value="InterPro"/>
</dbReference>
<organism evidence="3 4">
    <name type="scientific">Psychrobacter piscatorii</name>
    <dbReference type="NCBI Taxonomy" id="554343"/>
    <lineage>
        <taxon>Bacteria</taxon>
        <taxon>Pseudomonadati</taxon>
        <taxon>Pseudomonadota</taxon>
        <taxon>Gammaproteobacteria</taxon>
        <taxon>Moraxellales</taxon>
        <taxon>Moraxellaceae</taxon>
        <taxon>Psychrobacter</taxon>
    </lineage>
</organism>
<proteinExistence type="predicted"/>
<name>A0A0T6DPJ8_9GAMM</name>
<sequence length="267" mass="31054">MIIPVLNITNVQLTQLDHETWCVTAQVSDLSSPVEMSNLWNDSYWLSAYLSSHMVFTEFRHFKWHYHAVQKPISKRSIAHRQRQQQRQGVRQLLQALLNKLEISDTLDESSFPYRLSKSKYYVCFSHTAAHNKDEFNKKSHQNIPAISYSKIAAVISRRRPAGIDIEHNDVAWHIVKRFYSDSEITILQTLPKNQRDYIAKLLWQIKESFIKIHQYTLAQGLGIDYSDVIPALTDDMNKDFITISHTNDQSNHQIAVLQADQTVVVF</sequence>
<dbReference type="AlphaFoldDB" id="A0A0T6DPJ8"/>
<accession>A0A0T6DPJ8</accession>
<dbReference type="Proteomes" id="UP000051202">
    <property type="component" value="Unassembled WGS sequence"/>
</dbReference>
<evidence type="ECO:0000256" key="1">
    <source>
        <dbReference type="ARBA" id="ARBA00022679"/>
    </source>
</evidence>
<evidence type="ECO:0000313" key="3">
    <source>
        <dbReference type="EMBL" id="KRU21608.1"/>
    </source>
</evidence>
<protein>
    <recommendedName>
        <fullName evidence="2">4'-phosphopantetheinyl transferase domain-containing protein</fullName>
    </recommendedName>
</protein>
<dbReference type="Gene3D" id="3.90.470.20">
    <property type="entry name" value="4'-phosphopantetheinyl transferase domain"/>
    <property type="match status" value="2"/>
</dbReference>
<evidence type="ECO:0000313" key="4">
    <source>
        <dbReference type="Proteomes" id="UP000051202"/>
    </source>
</evidence>